<sequence length="196" mass="21547">MTRFISWISAVFVFAVLGAGAPVLAQDIPKGKQTRAGLYLTAAEAAAFLEKQDALFVDVRTRSEVAFLGLPEQVDVHIPYMEMPLLPTYDDEAKGYALEINPDFPMVFRAYAEEHGVAPDTPIMLICRSGSRSARAADALAEMGFTQVYSIIDGFEGDKAKDGPHKGERAVNGWKNAGLRWTYAVRPDQAYPADRM</sequence>
<evidence type="ECO:0000313" key="3">
    <source>
        <dbReference type="Proteomes" id="UP000681356"/>
    </source>
</evidence>
<name>A0A8J7W8Y5_9RHOB</name>
<accession>A0A8J7W8Y5</accession>
<dbReference type="InterPro" id="IPR001763">
    <property type="entry name" value="Rhodanese-like_dom"/>
</dbReference>
<dbReference type="SUPFAM" id="SSF52821">
    <property type="entry name" value="Rhodanese/Cell cycle control phosphatase"/>
    <property type="match status" value="1"/>
</dbReference>
<protein>
    <submittedName>
        <fullName evidence="2">Sulfurtransferase</fullName>
    </submittedName>
</protein>
<feature type="domain" description="Rhodanese" evidence="1">
    <location>
        <begin position="50"/>
        <end position="167"/>
    </location>
</feature>
<dbReference type="SMART" id="SM00450">
    <property type="entry name" value="RHOD"/>
    <property type="match status" value="1"/>
</dbReference>
<dbReference type="InterPro" id="IPR036873">
    <property type="entry name" value="Rhodanese-like_dom_sf"/>
</dbReference>
<dbReference type="Proteomes" id="UP000681356">
    <property type="component" value="Unassembled WGS sequence"/>
</dbReference>
<reference evidence="2" key="1">
    <citation type="submission" date="2021-04" db="EMBL/GenBank/DDBJ databases">
        <authorList>
            <person name="Yoon J."/>
        </authorList>
    </citation>
    <scope>NUCLEOTIDE SEQUENCE</scope>
    <source>
        <strain evidence="2">KMU-90</strain>
    </source>
</reference>
<evidence type="ECO:0000259" key="1">
    <source>
        <dbReference type="PROSITE" id="PS50206"/>
    </source>
</evidence>
<keyword evidence="3" id="KW-1185">Reference proteome</keyword>
<comment type="caution">
    <text evidence="2">The sequence shown here is derived from an EMBL/GenBank/DDBJ whole genome shotgun (WGS) entry which is preliminary data.</text>
</comment>
<dbReference type="Gene3D" id="3.40.250.10">
    <property type="entry name" value="Rhodanese-like domain"/>
    <property type="match status" value="1"/>
</dbReference>
<dbReference type="RefSeq" id="WP_212535056.1">
    <property type="nucleotide sequence ID" value="NZ_JAGTUU010000001.1"/>
</dbReference>
<dbReference type="AlphaFoldDB" id="A0A8J7W8Y5"/>
<gene>
    <name evidence="2" type="ORF">KB874_03030</name>
</gene>
<organism evidence="2 3">
    <name type="scientific">Thetidibacter halocola</name>
    <dbReference type="NCBI Taxonomy" id="2827239"/>
    <lineage>
        <taxon>Bacteria</taxon>
        <taxon>Pseudomonadati</taxon>
        <taxon>Pseudomonadota</taxon>
        <taxon>Alphaproteobacteria</taxon>
        <taxon>Rhodobacterales</taxon>
        <taxon>Roseobacteraceae</taxon>
        <taxon>Thetidibacter</taxon>
    </lineage>
</organism>
<dbReference type="PROSITE" id="PS50206">
    <property type="entry name" value="RHODANESE_3"/>
    <property type="match status" value="1"/>
</dbReference>
<proteinExistence type="predicted"/>
<dbReference type="Pfam" id="PF00581">
    <property type="entry name" value="Rhodanese"/>
    <property type="match status" value="1"/>
</dbReference>
<dbReference type="EMBL" id="JAGTUU010000001">
    <property type="protein sequence ID" value="MBS0123097.1"/>
    <property type="molecule type" value="Genomic_DNA"/>
</dbReference>
<evidence type="ECO:0000313" key="2">
    <source>
        <dbReference type="EMBL" id="MBS0123097.1"/>
    </source>
</evidence>